<dbReference type="InterPro" id="IPR050708">
    <property type="entry name" value="T6SS_VgrG/RHS"/>
</dbReference>
<proteinExistence type="predicted"/>
<accession>A0ABW9K471</accession>
<keyword evidence="3" id="KW-1185">Reference proteome</keyword>
<gene>
    <name evidence="2" type="ORF">ACKW6Q_12835</name>
</gene>
<evidence type="ECO:0000313" key="2">
    <source>
        <dbReference type="EMBL" id="MFN1217846.1"/>
    </source>
</evidence>
<evidence type="ECO:0000256" key="1">
    <source>
        <dbReference type="SAM" id="MobiDB-lite"/>
    </source>
</evidence>
<dbReference type="Proteomes" id="UP001634154">
    <property type="component" value="Unassembled WGS sequence"/>
</dbReference>
<organism evidence="2 3">
    <name type="scientific">Chryseobacterium kwangjuense</name>
    <dbReference type="NCBI Taxonomy" id="267125"/>
    <lineage>
        <taxon>Bacteria</taxon>
        <taxon>Pseudomonadati</taxon>
        <taxon>Bacteroidota</taxon>
        <taxon>Flavobacteriia</taxon>
        <taxon>Flavobacteriales</taxon>
        <taxon>Weeksellaceae</taxon>
        <taxon>Chryseobacterium group</taxon>
        <taxon>Chryseobacterium</taxon>
    </lineage>
</organism>
<comment type="caution">
    <text evidence="2">The sequence shown here is derived from an EMBL/GenBank/DDBJ whole genome shotgun (WGS) entry which is preliminary data.</text>
</comment>
<name>A0ABW9K471_9FLAO</name>
<dbReference type="InterPro" id="IPR022385">
    <property type="entry name" value="Rhs_assc_core"/>
</dbReference>
<dbReference type="PANTHER" id="PTHR32305">
    <property type="match status" value="1"/>
</dbReference>
<feature type="region of interest" description="Disordered" evidence="1">
    <location>
        <begin position="135"/>
        <end position="155"/>
    </location>
</feature>
<dbReference type="PANTHER" id="PTHR32305:SF15">
    <property type="entry name" value="PROTEIN RHSA-RELATED"/>
    <property type="match status" value="1"/>
</dbReference>
<reference evidence="2 3" key="1">
    <citation type="submission" date="2024-12" db="EMBL/GenBank/DDBJ databases">
        <title>Draft genome sequence of Chryseobacterium kwangjuense AG447.</title>
        <authorList>
            <person name="Cheptsov V.S."/>
            <person name="Belov A."/>
            <person name="Zavarzina A.G."/>
        </authorList>
    </citation>
    <scope>NUCLEOTIDE SEQUENCE [LARGE SCALE GENOMIC DNA]</scope>
    <source>
        <strain evidence="2 3">AG447</strain>
    </source>
</reference>
<dbReference type="EMBL" id="JBJXVJ010000002">
    <property type="protein sequence ID" value="MFN1217846.1"/>
    <property type="molecule type" value="Genomic_DNA"/>
</dbReference>
<feature type="compositionally biased region" description="Basic and acidic residues" evidence="1">
    <location>
        <begin position="141"/>
        <end position="155"/>
    </location>
</feature>
<dbReference type="RefSeq" id="WP_409357111.1">
    <property type="nucleotide sequence ID" value="NZ_JBJXVJ010000002.1"/>
</dbReference>
<dbReference type="Gene3D" id="2.180.10.10">
    <property type="entry name" value="RHS repeat-associated core"/>
    <property type="match status" value="1"/>
</dbReference>
<protein>
    <submittedName>
        <fullName evidence="2">RHS repeat domain-containing protein</fullName>
    </submittedName>
</protein>
<evidence type="ECO:0000313" key="3">
    <source>
        <dbReference type="Proteomes" id="UP001634154"/>
    </source>
</evidence>
<sequence length="305" mass="34286">MYQYRDHLGNARVSFAKNSEGILEVTDTNNYYPFGLNHIQGIFEGAKLGSYYSYKYNGKELQETGMYDYGARFYMPDLGRWGVIDPLTEMGRRLSPYNYALNNPIRFIDPDGMWSYDVNGNPSTKDPDEIASFMSQLQSSQDDKKGSTPKQERYKEGDYVAIVNAPKGAGGFGHNALLVGNDEKGWIFISKEGRNEDEGSNSGNNPLTGGPALDARIERFNTINDFLIDKDYSEYKEGVVMKIQSSAKEGEKTMTREALSKYSILFNNCGHAVDKTLNKLGVRTVDSDKYKGYGVILQEQLSIME</sequence>
<dbReference type="NCBIfam" id="TIGR03696">
    <property type="entry name" value="Rhs_assc_core"/>
    <property type="match status" value="1"/>
</dbReference>